<evidence type="ECO:0000313" key="2">
    <source>
        <dbReference type="Proteomes" id="UP000295550"/>
    </source>
</evidence>
<dbReference type="Proteomes" id="UP000295550">
    <property type="component" value="Unassembled WGS sequence"/>
</dbReference>
<organism evidence="1 2">
    <name type="scientific">Photorhabdus luminescens subsp. mexicana</name>
    <dbReference type="NCBI Taxonomy" id="2100167"/>
    <lineage>
        <taxon>Bacteria</taxon>
        <taxon>Pseudomonadati</taxon>
        <taxon>Pseudomonadota</taxon>
        <taxon>Gammaproteobacteria</taxon>
        <taxon>Enterobacterales</taxon>
        <taxon>Morganellaceae</taxon>
        <taxon>Photorhabdus</taxon>
    </lineage>
</organism>
<sequence length="71" mass="8437">MDSTFTYQSVFRTGDLSLSVRIMGVYFVKTVSYAIFPERCRLGIRVQMFKDSVWNIKRRKSHEKIEGIREK</sequence>
<dbReference type="EMBL" id="PUJX01000001">
    <property type="protein sequence ID" value="TDB56178.1"/>
    <property type="molecule type" value="Genomic_DNA"/>
</dbReference>
<gene>
    <name evidence="1" type="ORF">C5468_00305</name>
</gene>
<comment type="caution">
    <text evidence="1">The sequence shown here is derived from an EMBL/GenBank/DDBJ whole genome shotgun (WGS) entry which is preliminary data.</text>
</comment>
<proteinExistence type="predicted"/>
<dbReference type="AlphaFoldDB" id="A0A4R4JP63"/>
<evidence type="ECO:0000313" key="1">
    <source>
        <dbReference type="EMBL" id="TDB56178.1"/>
    </source>
</evidence>
<reference evidence="1 2" key="1">
    <citation type="journal article" date="2019" name="Int. J. Syst. Evol. Microbiol.">
        <title>Photorhabdus khanii subsp. guanajuatensis subsp. nov., isolated from Heterorhabditis atacamensis, and Photorhabdus luminescens subsp. mexicana subsp. nov., isolated from Heterorhabditis mexicana entomopathogenic nematodes.</title>
        <authorList>
            <person name="Machado R.A.R."/>
            <person name="Bruno P."/>
            <person name="Arce C.C.M."/>
            <person name="Liechti N."/>
            <person name="Kohler A."/>
            <person name="Bernal J."/>
            <person name="Bruggmann R."/>
            <person name="Turlings T.C.J."/>
        </authorList>
    </citation>
    <scope>NUCLEOTIDE SEQUENCE [LARGE SCALE GENOMIC DNA]</scope>
    <source>
        <strain evidence="1 2">MEX47-22</strain>
    </source>
</reference>
<accession>A0A4R4JP63</accession>
<name>A0A4R4JP63_PHOLU</name>
<protein>
    <submittedName>
        <fullName evidence="1">Uncharacterized protein</fullName>
    </submittedName>
</protein>